<keyword evidence="13 18" id="KW-0573">Peptidoglycan synthesis</keyword>
<dbReference type="GO" id="GO:0046872">
    <property type="term" value="F:metal ion binding"/>
    <property type="evidence" value="ECO:0007669"/>
    <property type="project" value="UniProtKB-KW"/>
</dbReference>
<sequence>MKKNICVLYGGKSGEHEVSIRSASSVVAQLNKEKYDITLIGIDKKGRWYLQPDAEEDLTSNGVLSLKSDSNRQIAVIPAEGFFAGHTKLDIDFIFPVLHGTNGEDGTVQGLLELMEIPYAGADVLGSSMGMDKEIIKKVWISEGLETVPFISLNTEEMDSADWTMDHFIGNVEKKFGYPVFVKPVRAGSSVGISRADNREEFESALPKAFRFDNRVMIEPGIDAREIECSVIGNLIPEAYIPGEIAPTHEFYDYEAKYIDENGARLLIPAELDESTIEKVRRTAVKAYKSAGIVGMSRVDFFIDRKTGKLLLNEVNTIPGFTNISMFSKMCEAAGLPYPVMLDKLIELGEVRFKNRSTLDYSL</sequence>
<evidence type="ECO:0000256" key="11">
    <source>
        <dbReference type="ARBA" id="ARBA00022842"/>
    </source>
</evidence>
<feature type="binding site" evidence="20">
    <location>
        <position position="133"/>
    </location>
    <ligand>
        <name>ATP</name>
        <dbReference type="ChEBI" id="CHEBI:30616"/>
    </ligand>
</feature>
<keyword evidence="8 21" id="KW-0479">Metal-binding</keyword>
<comment type="function">
    <text evidence="2 18">Cell wall formation.</text>
</comment>
<dbReference type="EMBL" id="JAQQAL010000035">
    <property type="protein sequence ID" value="MDC7227838.1"/>
    <property type="molecule type" value="Genomic_DNA"/>
</dbReference>
<dbReference type="Gene3D" id="3.40.50.20">
    <property type="match status" value="1"/>
</dbReference>
<reference evidence="24 25" key="1">
    <citation type="submission" date="2022-12" db="EMBL/GenBank/DDBJ databases">
        <title>Metagenome assembled genome from gulf of manar.</title>
        <authorList>
            <person name="Kohli P."/>
            <person name="Pk S."/>
            <person name="Venkata Ramana C."/>
            <person name="Sasikala C."/>
        </authorList>
    </citation>
    <scope>NUCLEOTIDE SEQUENCE [LARGE SCALE GENOMIC DNA]</scope>
    <source>
        <strain evidence="24">JB008</strain>
    </source>
</reference>
<dbReference type="InterPro" id="IPR013815">
    <property type="entry name" value="ATP_grasp_subdomain_1"/>
</dbReference>
<comment type="cofactor">
    <cofactor evidence="1">
        <name>Mn(2+)</name>
        <dbReference type="ChEBI" id="CHEBI:29035"/>
    </cofactor>
</comment>
<accession>A0AAJ1MJS6</accession>
<evidence type="ECO:0000256" key="1">
    <source>
        <dbReference type="ARBA" id="ARBA00001936"/>
    </source>
</evidence>
<dbReference type="InterPro" id="IPR011761">
    <property type="entry name" value="ATP-grasp"/>
</dbReference>
<dbReference type="FunFam" id="3.30.1490.20:FF:000007">
    <property type="entry name" value="D-alanine--D-alanine ligase"/>
    <property type="match status" value="1"/>
</dbReference>
<evidence type="ECO:0000313" key="24">
    <source>
        <dbReference type="EMBL" id="MDC7227838.1"/>
    </source>
</evidence>
<feature type="active site" evidence="19">
    <location>
        <position position="15"/>
    </location>
</feature>
<feature type="binding site" evidence="21">
    <location>
        <position position="300"/>
    </location>
    <ligand>
        <name>Mg(2+)</name>
        <dbReference type="ChEBI" id="CHEBI:18420"/>
        <label>1</label>
    </ligand>
</feature>
<evidence type="ECO:0000256" key="4">
    <source>
        <dbReference type="ARBA" id="ARBA00004752"/>
    </source>
</evidence>
<evidence type="ECO:0000313" key="25">
    <source>
        <dbReference type="Proteomes" id="UP001221217"/>
    </source>
</evidence>
<evidence type="ECO:0000256" key="14">
    <source>
        <dbReference type="ARBA" id="ARBA00023211"/>
    </source>
</evidence>
<dbReference type="EC" id="6.3.2.4" evidence="18"/>
<evidence type="ECO:0000256" key="2">
    <source>
        <dbReference type="ARBA" id="ARBA00003921"/>
    </source>
</evidence>
<evidence type="ECO:0000256" key="10">
    <source>
        <dbReference type="ARBA" id="ARBA00022840"/>
    </source>
</evidence>
<evidence type="ECO:0000256" key="22">
    <source>
        <dbReference type="PROSITE-ProRule" id="PRU00409"/>
    </source>
</evidence>
<organism evidence="24 25">
    <name type="scientific">Candidatus Thalassospirochaeta sargassi</name>
    <dbReference type="NCBI Taxonomy" id="3119039"/>
    <lineage>
        <taxon>Bacteria</taxon>
        <taxon>Pseudomonadati</taxon>
        <taxon>Spirochaetota</taxon>
        <taxon>Spirochaetia</taxon>
        <taxon>Spirochaetales</taxon>
        <taxon>Spirochaetaceae</taxon>
        <taxon>Candidatus Thalassospirochaeta</taxon>
    </lineage>
</organism>
<evidence type="ECO:0000256" key="6">
    <source>
        <dbReference type="ARBA" id="ARBA00022490"/>
    </source>
</evidence>
<evidence type="ECO:0000256" key="19">
    <source>
        <dbReference type="PIRSR" id="PIRSR039102-1"/>
    </source>
</evidence>
<comment type="cofactor">
    <cofactor evidence="21">
        <name>Mg(2+)</name>
        <dbReference type="ChEBI" id="CHEBI:18420"/>
    </cofactor>
    <cofactor evidence="21">
        <name>Mn(2+)</name>
        <dbReference type="ChEBI" id="CHEBI:29035"/>
    </cofactor>
    <text evidence="21">Binds 2 magnesium or manganese ions per subunit.</text>
</comment>
<keyword evidence="15 18" id="KW-0961">Cell wall biogenesis/degradation</keyword>
<evidence type="ECO:0000256" key="21">
    <source>
        <dbReference type="PIRSR" id="PIRSR039102-3"/>
    </source>
</evidence>
<evidence type="ECO:0000256" key="7">
    <source>
        <dbReference type="ARBA" id="ARBA00022598"/>
    </source>
</evidence>
<evidence type="ECO:0000256" key="5">
    <source>
        <dbReference type="ARBA" id="ARBA00010871"/>
    </source>
</evidence>
<evidence type="ECO:0000256" key="16">
    <source>
        <dbReference type="ARBA" id="ARBA00047614"/>
    </source>
</evidence>
<comment type="pathway">
    <text evidence="4 18">Cell wall biogenesis; peptidoglycan biosynthesis.</text>
</comment>
<name>A0AAJ1MJS6_9SPIO</name>
<keyword evidence="12 18" id="KW-0133">Cell shape</keyword>
<dbReference type="AlphaFoldDB" id="A0AAJ1MJS6"/>
<keyword evidence="6 18" id="KW-0963">Cytoplasm</keyword>
<dbReference type="Gene3D" id="3.30.470.20">
    <property type="entry name" value="ATP-grasp fold, B domain"/>
    <property type="match status" value="1"/>
</dbReference>
<dbReference type="GO" id="GO:0008716">
    <property type="term" value="F:D-alanine-D-alanine ligase activity"/>
    <property type="evidence" value="ECO:0007669"/>
    <property type="project" value="UniProtKB-UniRule"/>
</dbReference>
<comment type="pathway">
    <text evidence="17">Glycan biosynthesis.</text>
</comment>
<dbReference type="NCBIfam" id="NF002528">
    <property type="entry name" value="PRK01966.1-4"/>
    <property type="match status" value="1"/>
</dbReference>
<dbReference type="NCBIfam" id="TIGR01205">
    <property type="entry name" value="D_ala_D_alaTIGR"/>
    <property type="match status" value="1"/>
</dbReference>
<feature type="binding site" evidence="20">
    <location>
        <begin position="219"/>
        <end position="226"/>
    </location>
    <ligand>
        <name>ATP</name>
        <dbReference type="ChEBI" id="CHEBI:30616"/>
    </ligand>
</feature>
<gene>
    <name evidence="18" type="primary">ddl</name>
    <name evidence="24" type="ORF">PQJ61_13820</name>
</gene>
<evidence type="ECO:0000256" key="13">
    <source>
        <dbReference type="ARBA" id="ARBA00022984"/>
    </source>
</evidence>
<dbReference type="SUPFAM" id="SSF52440">
    <property type="entry name" value="PreATP-grasp domain"/>
    <property type="match status" value="1"/>
</dbReference>
<comment type="catalytic activity">
    <reaction evidence="16 18">
        <text>2 D-alanine + ATP = D-alanyl-D-alanine + ADP + phosphate + H(+)</text>
        <dbReference type="Rhea" id="RHEA:11224"/>
        <dbReference type="ChEBI" id="CHEBI:15378"/>
        <dbReference type="ChEBI" id="CHEBI:30616"/>
        <dbReference type="ChEBI" id="CHEBI:43474"/>
        <dbReference type="ChEBI" id="CHEBI:57416"/>
        <dbReference type="ChEBI" id="CHEBI:57822"/>
        <dbReference type="ChEBI" id="CHEBI:456216"/>
        <dbReference type="EC" id="6.3.2.4"/>
    </reaction>
</comment>
<dbReference type="GO" id="GO:0009252">
    <property type="term" value="P:peptidoglycan biosynthetic process"/>
    <property type="evidence" value="ECO:0007669"/>
    <property type="project" value="UniProtKB-UniRule"/>
</dbReference>
<evidence type="ECO:0000259" key="23">
    <source>
        <dbReference type="PROSITE" id="PS50975"/>
    </source>
</evidence>
<dbReference type="GO" id="GO:0008360">
    <property type="term" value="P:regulation of cell shape"/>
    <property type="evidence" value="ECO:0007669"/>
    <property type="project" value="UniProtKB-KW"/>
</dbReference>
<dbReference type="HAMAP" id="MF_00047">
    <property type="entry name" value="Dala_Dala_lig"/>
    <property type="match status" value="1"/>
</dbReference>
<evidence type="ECO:0000256" key="15">
    <source>
        <dbReference type="ARBA" id="ARBA00023316"/>
    </source>
</evidence>
<feature type="binding site" evidence="20">
    <location>
        <begin position="189"/>
        <end position="190"/>
    </location>
    <ligand>
        <name>ATP</name>
        <dbReference type="ChEBI" id="CHEBI:30616"/>
    </ligand>
</feature>
<dbReference type="GO" id="GO:0005829">
    <property type="term" value="C:cytosol"/>
    <property type="evidence" value="ECO:0007669"/>
    <property type="project" value="TreeGrafter"/>
</dbReference>
<keyword evidence="9 20" id="KW-0547">Nucleotide-binding</keyword>
<comment type="subcellular location">
    <subcellularLocation>
        <location evidence="3 18">Cytoplasm</location>
    </subcellularLocation>
</comment>
<dbReference type="InterPro" id="IPR011095">
    <property type="entry name" value="Dala_Dala_lig_C"/>
</dbReference>
<dbReference type="Pfam" id="PF07478">
    <property type="entry name" value="Dala_Dala_lig_C"/>
    <property type="match status" value="1"/>
</dbReference>
<keyword evidence="14 21" id="KW-0464">Manganese</keyword>
<feature type="domain" description="ATP-grasp" evidence="23">
    <location>
        <begin position="137"/>
        <end position="347"/>
    </location>
</feature>
<comment type="caution">
    <text evidence="24">The sequence shown here is derived from an EMBL/GenBank/DDBJ whole genome shotgun (WGS) entry which is preliminary data.</text>
</comment>
<keyword evidence="7 18" id="KW-0436">Ligase</keyword>
<dbReference type="Proteomes" id="UP001221217">
    <property type="component" value="Unassembled WGS sequence"/>
</dbReference>
<dbReference type="PROSITE" id="PS00843">
    <property type="entry name" value="DALA_DALA_LIGASE_1"/>
    <property type="match status" value="1"/>
</dbReference>
<dbReference type="SUPFAM" id="SSF56059">
    <property type="entry name" value="Glutathione synthetase ATP-binding domain-like"/>
    <property type="match status" value="1"/>
</dbReference>
<proteinExistence type="inferred from homology"/>
<feature type="binding site" evidence="20">
    <location>
        <begin position="313"/>
        <end position="314"/>
    </location>
    <ligand>
        <name>ATP</name>
        <dbReference type="ChEBI" id="CHEBI:30616"/>
    </ligand>
</feature>
<dbReference type="PANTHER" id="PTHR23132:SF25">
    <property type="entry name" value="D-ALANINE--D-ALANINE LIGASE A"/>
    <property type="match status" value="1"/>
</dbReference>
<dbReference type="GO" id="GO:0005524">
    <property type="term" value="F:ATP binding"/>
    <property type="evidence" value="ECO:0007669"/>
    <property type="project" value="UniProtKB-UniRule"/>
</dbReference>
<evidence type="ECO:0000256" key="12">
    <source>
        <dbReference type="ARBA" id="ARBA00022960"/>
    </source>
</evidence>
<dbReference type="FunFam" id="3.30.470.20:FF:000008">
    <property type="entry name" value="D-alanine--D-alanine ligase"/>
    <property type="match status" value="1"/>
</dbReference>
<feature type="binding site" evidence="21">
    <location>
        <position position="316"/>
    </location>
    <ligand>
        <name>Mg(2+)</name>
        <dbReference type="ChEBI" id="CHEBI:18420"/>
        <label>2</label>
    </ligand>
</feature>
<dbReference type="Pfam" id="PF01820">
    <property type="entry name" value="Dala_Dala_lig_N"/>
    <property type="match status" value="1"/>
</dbReference>
<dbReference type="InterPro" id="IPR011127">
    <property type="entry name" value="Dala_Dala_lig_N"/>
</dbReference>
<evidence type="ECO:0000256" key="18">
    <source>
        <dbReference type="HAMAP-Rule" id="MF_00047"/>
    </source>
</evidence>
<feature type="binding site" evidence="21">
    <location>
        <position position="314"/>
    </location>
    <ligand>
        <name>Mg(2+)</name>
        <dbReference type="ChEBI" id="CHEBI:18420"/>
        <label>2</label>
    </ligand>
</feature>
<evidence type="ECO:0000256" key="17">
    <source>
        <dbReference type="ARBA" id="ARBA00060592"/>
    </source>
</evidence>
<comment type="similarity">
    <text evidence="5 18">Belongs to the D-alanine--D-alanine ligase family.</text>
</comment>
<dbReference type="InterPro" id="IPR016185">
    <property type="entry name" value="PreATP-grasp_dom_sf"/>
</dbReference>
<dbReference type="InterPro" id="IPR005905">
    <property type="entry name" value="D_ala_D_ala"/>
</dbReference>
<feature type="binding site" evidence="21">
    <location>
        <position position="314"/>
    </location>
    <ligand>
        <name>Mg(2+)</name>
        <dbReference type="ChEBI" id="CHEBI:18420"/>
        <label>1</label>
    </ligand>
</feature>
<dbReference type="GO" id="GO:0071555">
    <property type="term" value="P:cell wall organization"/>
    <property type="evidence" value="ECO:0007669"/>
    <property type="project" value="UniProtKB-KW"/>
</dbReference>
<feature type="active site" evidence="19">
    <location>
        <position position="189"/>
    </location>
</feature>
<feature type="active site" evidence="19">
    <location>
        <position position="325"/>
    </location>
</feature>
<feature type="binding site" evidence="20">
    <location>
        <begin position="181"/>
        <end position="183"/>
    </location>
    <ligand>
        <name>ATP</name>
        <dbReference type="ChEBI" id="CHEBI:30616"/>
    </ligand>
</feature>
<evidence type="ECO:0000256" key="9">
    <source>
        <dbReference type="ARBA" id="ARBA00022741"/>
    </source>
</evidence>
<evidence type="ECO:0000256" key="20">
    <source>
        <dbReference type="PIRSR" id="PIRSR039102-2"/>
    </source>
</evidence>
<dbReference type="PROSITE" id="PS50975">
    <property type="entry name" value="ATP_GRASP"/>
    <property type="match status" value="1"/>
</dbReference>
<keyword evidence="10 22" id="KW-0067">ATP-binding</keyword>
<protein>
    <recommendedName>
        <fullName evidence="18">D-alanine--D-alanine ligase</fullName>
        <ecNumber evidence="18">6.3.2.4</ecNumber>
    </recommendedName>
    <alternativeName>
        <fullName evidence="18">D-Ala-D-Ala ligase</fullName>
    </alternativeName>
    <alternativeName>
        <fullName evidence="18">D-alanylalanine synthetase</fullName>
    </alternativeName>
</protein>
<dbReference type="PIRSF" id="PIRSF039102">
    <property type="entry name" value="Ddl/VanB"/>
    <property type="match status" value="1"/>
</dbReference>
<evidence type="ECO:0000256" key="3">
    <source>
        <dbReference type="ARBA" id="ARBA00004496"/>
    </source>
</evidence>
<evidence type="ECO:0000256" key="8">
    <source>
        <dbReference type="ARBA" id="ARBA00022723"/>
    </source>
</evidence>
<dbReference type="InterPro" id="IPR000291">
    <property type="entry name" value="D-Ala_lig_Van_CS"/>
</dbReference>
<dbReference type="PANTHER" id="PTHR23132">
    <property type="entry name" value="D-ALANINE--D-ALANINE LIGASE"/>
    <property type="match status" value="1"/>
</dbReference>
<dbReference type="PROSITE" id="PS00844">
    <property type="entry name" value="DALA_DALA_LIGASE_2"/>
    <property type="match status" value="1"/>
</dbReference>
<dbReference type="Gene3D" id="3.30.1490.20">
    <property type="entry name" value="ATP-grasp fold, A domain"/>
    <property type="match status" value="1"/>
</dbReference>
<keyword evidence="11 21" id="KW-0460">Magnesium</keyword>